<keyword evidence="3" id="KW-1185">Reference proteome</keyword>
<evidence type="ECO:0000256" key="1">
    <source>
        <dbReference type="SAM" id="Phobius"/>
    </source>
</evidence>
<dbReference type="EMBL" id="AKIJ01000005">
    <property type="protein sequence ID" value="KFG25512.1"/>
    <property type="molecule type" value="Genomic_DNA"/>
</dbReference>
<comment type="caution">
    <text evidence="2">The sequence shown here is derived from an EMBL/GenBank/DDBJ whole genome shotgun (WGS) entry which is preliminary data.</text>
</comment>
<feature type="transmembrane region" description="Helical" evidence="1">
    <location>
        <begin position="236"/>
        <end position="255"/>
    </location>
</feature>
<name>A0A086J044_NEMA1</name>
<dbReference type="AlphaFoldDB" id="A0A086J044"/>
<proteinExistence type="predicted"/>
<keyword evidence="1" id="KW-0472">Membrane</keyword>
<dbReference type="GeneID" id="77677261"/>
<accession>A0A086J044</accession>
<keyword evidence="1" id="KW-0812">Transmembrane</keyword>
<dbReference type="RefSeq" id="XP_052904067.1">
    <property type="nucleotide sequence ID" value="XM_053049896.1"/>
</dbReference>
<protein>
    <submittedName>
        <fullName evidence="2">Uncharacterized protein</fullName>
    </submittedName>
</protein>
<feature type="transmembrane region" description="Helical" evidence="1">
    <location>
        <begin position="17"/>
        <end position="38"/>
    </location>
</feature>
<reference evidence="2 3" key="1">
    <citation type="journal article" date="2014" name="Genome Announc.">
        <title>Genome Sequence of the Microsporidian Species Nematocida sp1 Strain ERTm6 (ATCC PRA-372).</title>
        <authorList>
            <person name="Bakowski M.A."/>
            <person name="Priest M."/>
            <person name="Young S."/>
            <person name="Cuomo C.A."/>
            <person name="Troemel E.R."/>
        </authorList>
    </citation>
    <scope>NUCLEOTIDE SEQUENCE [LARGE SCALE GENOMIC DNA]</scope>
    <source>
        <strain evidence="2 3">ERTm6</strain>
    </source>
</reference>
<feature type="transmembrane region" description="Helical" evidence="1">
    <location>
        <begin position="133"/>
        <end position="155"/>
    </location>
</feature>
<evidence type="ECO:0000313" key="3">
    <source>
        <dbReference type="Proteomes" id="UP000054524"/>
    </source>
</evidence>
<keyword evidence="1" id="KW-1133">Transmembrane helix</keyword>
<gene>
    <name evidence="2" type="ORF">NESG_02288</name>
</gene>
<sequence>MVAVTEYVFTASQYFRVIIYGMLILSGKVCSALKNLAVIQHIGGKEGAKIILFSVSQMVLSLREMLILPLEKYYIKKQVTTVHNQIIDVLDAEPDAEESISKLLVEKAAKIKIAESRIKYRKKYLVYGLKSILIVYMLFQMVYYIFAATLVFLVADVCIKLRVQREEEEIAHIICEYDVKQDHMYRSLRYLEKPAEQSPTHREKESIVTKVLAEHKKSYQEYLVQHIQATFIRSGWIVLGCILFQLYFAGSVHLLQISGKNTDLFIVIYKKIEKLSNGFIKFL</sequence>
<dbReference type="Proteomes" id="UP000054524">
    <property type="component" value="Unassembled WGS sequence"/>
</dbReference>
<evidence type="ECO:0000313" key="2">
    <source>
        <dbReference type="EMBL" id="KFG25512.1"/>
    </source>
</evidence>
<dbReference type="HOGENOM" id="CLU_983840_0_0_1"/>
<organism evidence="2 3">
    <name type="scientific">Nematocida ausubeli (strain ATCC PRA-371 / ERTm2)</name>
    <name type="common">Nematode killer fungus</name>
    <dbReference type="NCBI Taxonomy" id="1913371"/>
    <lineage>
        <taxon>Eukaryota</taxon>
        <taxon>Fungi</taxon>
        <taxon>Fungi incertae sedis</taxon>
        <taxon>Microsporidia</taxon>
        <taxon>Nematocida</taxon>
    </lineage>
</organism>